<sequence>MEDKDYVERVLLRLKEAADAATDADLAKMLGMSPQAFNNRKKAQSLPNSEIIDLCNKRMIDLNFVFRGEKGAGTTCGAGNETLYAAMTELQAWQVREQRFLPPEKFVETVLVLAELAEGEPAKVKPAAAKVLRLVA</sequence>
<organism evidence="2 3">
    <name type="scientific">Aromatoleum toluvorans</name>
    <dbReference type="NCBI Taxonomy" id="92002"/>
    <lineage>
        <taxon>Bacteria</taxon>
        <taxon>Pseudomonadati</taxon>
        <taxon>Pseudomonadota</taxon>
        <taxon>Betaproteobacteria</taxon>
        <taxon>Rhodocyclales</taxon>
        <taxon>Rhodocyclaceae</taxon>
        <taxon>Aromatoleum</taxon>
    </lineage>
</organism>
<evidence type="ECO:0000259" key="1">
    <source>
        <dbReference type="Pfam" id="PF07022"/>
    </source>
</evidence>
<reference evidence="2 3" key="1">
    <citation type="submission" date="2019-12" db="EMBL/GenBank/DDBJ databases">
        <title>Comparative genomics gives insights into the taxonomy of the Azoarcus-Aromatoleum group and reveals separate origins of nif in the plant-associated Azoarcus and non-plant-associated Aromatoleum sub-groups.</title>
        <authorList>
            <person name="Lafos M."/>
            <person name="Maluk M."/>
            <person name="Batista M."/>
            <person name="Junghare M."/>
            <person name="Carmona M."/>
            <person name="Faoro H."/>
            <person name="Cruz L.M."/>
            <person name="Battistoni F."/>
            <person name="De Souza E."/>
            <person name="Pedrosa F."/>
            <person name="Chen W.-M."/>
            <person name="Poole P.S."/>
            <person name="Dixon R.A."/>
            <person name="James E.K."/>
        </authorList>
    </citation>
    <scope>NUCLEOTIDE SEQUENCE [LARGE SCALE GENOMIC DNA]</scope>
    <source>
        <strain evidence="2 3">Td21</strain>
    </source>
</reference>
<feature type="domain" description="Bacteriophage CI repressor N-terminal" evidence="1">
    <location>
        <begin position="10"/>
        <end position="70"/>
    </location>
</feature>
<gene>
    <name evidence="2" type="ORF">GPA22_19695</name>
</gene>
<keyword evidence="3" id="KW-1185">Reference proteome</keyword>
<dbReference type="EMBL" id="WTVN01000042">
    <property type="protein sequence ID" value="NMG45945.1"/>
    <property type="molecule type" value="Genomic_DNA"/>
</dbReference>
<evidence type="ECO:0000313" key="2">
    <source>
        <dbReference type="EMBL" id="NMG45945.1"/>
    </source>
</evidence>
<comment type="caution">
    <text evidence="2">The sequence shown here is derived from an EMBL/GenBank/DDBJ whole genome shotgun (WGS) entry which is preliminary data.</text>
</comment>
<dbReference type="Pfam" id="PF07022">
    <property type="entry name" value="Phage_CI_repr"/>
    <property type="match status" value="1"/>
</dbReference>
<protein>
    <recommendedName>
        <fullName evidence="1">Bacteriophage CI repressor N-terminal domain-containing protein</fullName>
    </recommendedName>
</protein>
<dbReference type="Gene3D" id="1.10.260.40">
    <property type="entry name" value="lambda repressor-like DNA-binding domains"/>
    <property type="match status" value="1"/>
</dbReference>
<accession>A0ABX1Q4X8</accession>
<dbReference type="InterPro" id="IPR010982">
    <property type="entry name" value="Lambda_DNA-bd_dom_sf"/>
</dbReference>
<dbReference type="RefSeq" id="WP_169257777.1">
    <property type="nucleotide sequence ID" value="NZ_WTVN01000042.1"/>
</dbReference>
<name>A0ABX1Q4X8_9RHOO</name>
<dbReference type="Proteomes" id="UP000623795">
    <property type="component" value="Unassembled WGS sequence"/>
</dbReference>
<proteinExistence type="predicted"/>
<evidence type="ECO:0000313" key="3">
    <source>
        <dbReference type="Proteomes" id="UP000623795"/>
    </source>
</evidence>
<dbReference type="InterPro" id="IPR010744">
    <property type="entry name" value="Phage_CI_N"/>
</dbReference>